<proteinExistence type="predicted"/>
<dbReference type="EMBL" id="JAFIWB010000001">
    <property type="protein sequence ID" value="MBN6100629.1"/>
    <property type="molecule type" value="Genomic_DNA"/>
</dbReference>
<keyword evidence="2" id="KW-1185">Reference proteome</keyword>
<evidence type="ECO:0000313" key="1">
    <source>
        <dbReference type="EMBL" id="MBN6100629.1"/>
    </source>
</evidence>
<comment type="caution">
    <text evidence="1">The sequence shown here is derived from an EMBL/GenBank/DDBJ whole genome shotgun (WGS) entry which is preliminary data.</text>
</comment>
<organism evidence="1 2">
    <name type="scientific">Xanthomonas bonasiae</name>
    <dbReference type="NCBI Taxonomy" id="2810351"/>
    <lineage>
        <taxon>Bacteria</taxon>
        <taxon>Pseudomonadati</taxon>
        <taxon>Pseudomonadota</taxon>
        <taxon>Gammaproteobacteria</taxon>
        <taxon>Lysobacterales</taxon>
        <taxon>Lysobacteraceae</taxon>
        <taxon>Xanthomonas</taxon>
    </lineage>
</organism>
<dbReference type="Proteomes" id="UP000695802">
    <property type="component" value="Unassembled WGS sequence"/>
</dbReference>
<name>A0ABS3B175_9XANT</name>
<sequence length="49" mass="5659">MRADHAVAHIRARRSDQTRTLMDMLLAKKRAGDRKQRLETKGGLAWLEV</sequence>
<gene>
    <name evidence="1" type="ORF">JR064_00420</name>
</gene>
<evidence type="ECO:0008006" key="3">
    <source>
        <dbReference type="Google" id="ProtNLM"/>
    </source>
</evidence>
<accession>A0ABS3B175</accession>
<reference evidence="1 2" key="1">
    <citation type="submission" date="2021-02" db="EMBL/GenBank/DDBJ databases">
        <title>Taxonomically Unique Crown Gall-Associated Xanthomonas Stains Have Deficiency in Virulence Repertories.</title>
        <authorList>
            <person name="Mafakheri H."/>
            <person name="Taghavi S.M."/>
            <person name="Dimkic I."/>
            <person name="Nemanja K."/>
            <person name="Osdaghi E."/>
        </authorList>
    </citation>
    <scope>NUCLEOTIDE SEQUENCE [LARGE SCALE GENOMIC DNA]</scope>
    <source>
        <strain evidence="1 2">FX4</strain>
    </source>
</reference>
<protein>
    <recommendedName>
        <fullName evidence="3">DNA topoisomerase (ATP-hydrolyzing)</fullName>
    </recommendedName>
</protein>
<evidence type="ECO:0000313" key="2">
    <source>
        <dbReference type="Proteomes" id="UP000695802"/>
    </source>
</evidence>
<dbReference type="RefSeq" id="WP_206228453.1">
    <property type="nucleotide sequence ID" value="NZ_JAFIWB010000001.1"/>
</dbReference>